<dbReference type="EMBL" id="JBHTOQ010000031">
    <property type="protein sequence ID" value="MFD1482606.1"/>
    <property type="molecule type" value="Genomic_DNA"/>
</dbReference>
<name>A0ABW4E1L9_9RHOB</name>
<evidence type="ECO:0000313" key="4">
    <source>
        <dbReference type="Proteomes" id="UP001597302"/>
    </source>
</evidence>
<dbReference type="InterPro" id="IPR001296">
    <property type="entry name" value="Glyco_trans_1"/>
</dbReference>
<accession>A0ABW4E1L9</accession>
<dbReference type="InterPro" id="IPR050194">
    <property type="entry name" value="Glycosyltransferase_grp1"/>
</dbReference>
<reference evidence="4" key="1">
    <citation type="journal article" date="2019" name="Int. J. Syst. Evol. Microbiol.">
        <title>The Global Catalogue of Microorganisms (GCM) 10K type strain sequencing project: providing services to taxonomists for standard genome sequencing and annotation.</title>
        <authorList>
            <consortium name="The Broad Institute Genomics Platform"/>
            <consortium name="The Broad Institute Genome Sequencing Center for Infectious Disease"/>
            <person name="Wu L."/>
            <person name="Ma J."/>
        </authorList>
    </citation>
    <scope>NUCLEOTIDE SEQUENCE [LARGE SCALE GENOMIC DNA]</scope>
    <source>
        <strain evidence="4">CCM 8875</strain>
    </source>
</reference>
<dbReference type="PANTHER" id="PTHR45947">
    <property type="entry name" value="SULFOQUINOVOSYL TRANSFERASE SQD2"/>
    <property type="match status" value="1"/>
</dbReference>
<keyword evidence="4" id="KW-1185">Reference proteome</keyword>
<dbReference type="Gene3D" id="3.40.50.2000">
    <property type="entry name" value="Glycogen Phosphorylase B"/>
    <property type="match status" value="2"/>
</dbReference>
<feature type="domain" description="Glycosyltransferase subfamily 4-like N-terminal" evidence="2">
    <location>
        <begin position="90"/>
        <end position="196"/>
    </location>
</feature>
<comment type="caution">
    <text evidence="3">The sequence shown here is derived from an EMBL/GenBank/DDBJ whole genome shotgun (WGS) entry which is preliminary data.</text>
</comment>
<sequence>MSIGYVIKRYPRFSETFVVNEILAHEAAGRDIQIFALRSVEETHFQDIIARVRAPVTRIPDRIKGIDESWPQLARAQELPGAWQRLTEFPEASGRDIAQAVRLALECRDRGVTHLHAHFGTVASTVARIAARLADIPWSMTLHAKDIFMDYAENRNLALKITDAPAVVTVSDYNLGYLADRFGRRVTRIYNGMDLDALPWSAPDPRASEIVAVGRLVEKKGFHILIEALRMLQAEGRAVTCRIIGGGDMQAELSAQIAAAQLRGVTLAGPLPQAQVIAAMRGAAVLACPCVVGDDGNRDGMPTVLLESMALGCPVVATPVTGIPELVDGTTGLLATEGCARSLSQEMARLLDDPALRDRQSRAARARIEADYDVTRSAAALRAIFDGLALPGAVRGAA</sequence>
<dbReference type="SUPFAM" id="SSF53756">
    <property type="entry name" value="UDP-Glycosyltransferase/glycogen phosphorylase"/>
    <property type="match status" value="1"/>
</dbReference>
<dbReference type="PANTHER" id="PTHR45947:SF14">
    <property type="entry name" value="SLL1723 PROTEIN"/>
    <property type="match status" value="1"/>
</dbReference>
<evidence type="ECO:0000259" key="2">
    <source>
        <dbReference type="Pfam" id="PF13439"/>
    </source>
</evidence>
<dbReference type="RefSeq" id="WP_131578633.1">
    <property type="nucleotide sequence ID" value="NZ_CBCSAJ010000087.1"/>
</dbReference>
<gene>
    <name evidence="3" type="ORF">ACFQ5P_15020</name>
</gene>
<dbReference type="Proteomes" id="UP001597302">
    <property type="component" value="Unassembled WGS sequence"/>
</dbReference>
<feature type="domain" description="Glycosyl transferase family 1" evidence="1">
    <location>
        <begin position="209"/>
        <end position="366"/>
    </location>
</feature>
<keyword evidence="3" id="KW-0328">Glycosyltransferase</keyword>
<evidence type="ECO:0000313" key="3">
    <source>
        <dbReference type="EMBL" id="MFD1482606.1"/>
    </source>
</evidence>
<proteinExistence type="predicted"/>
<organism evidence="3 4">
    <name type="scientific">Paracoccus nototheniae</name>
    <dbReference type="NCBI Taxonomy" id="2489002"/>
    <lineage>
        <taxon>Bacteria</taxon>
        <taxon>Pseudomonadati</taxon>
        <taxon>Pseudomonadota</taxon>
        <taxon>Alphaproteobacteria</taxon>
        <taxon>Rhodobacterales</taxon>
        <taxon>Paracoccaceae</taxon>
        <taxon>Paracoccus</taxon>
    </lineage>
</organism>
<dbReference type="EC" id="2.4.-.-" evidence="3"/>
<evidence type="ECO:0000259" key="1">
    <source>
        <dbReference type="Pfam" id="PF00534"/>
    </source>
</evidence>
<keyword evidence="3" id="KW-0808">Transferase</keyword>
<dbReference type="CDD" id="cd03801">
    <property type="entry name" value="GT4_PimA-like"/>
    <property type="match status" value="1"/>
</dbReference>
<dbReference type="Pfam" id="PF13439">
    <property type="entry name" value="Glyco_transf_4"/>
    <property type="match status" value="1"/>
</dbReference>
<dbReference type="InterPro" id="IPR028098">
    <property type="entry name" value="Glyco_trans_4-like_N"/>
</dbReference>
<dbReference type="Pfam" id="PF00534">
    <property type="entry name" value="Glycos_transf_1"/>
    <property type="match status" value="1"/>
</dbReference>
<dbReference type="GO" id="GO:0016757">
    <property type="term" value="F:glycosyltransferase activity"/>
    <property type="evidence" value="ECO:0007669"/>
    <property type="project" value="UniProtKB-KW"/>
</dbReference>
<protein>
    <submittedName>
        <fullName evidence="3">Glycosyltransferase family 4 protein</fullName>
        <ecNumber evidence="3">2.4.-.-</ecNumber>
    </submittedName>
</protein>